<name>A0A0K0N503_9CAUD</name>
<gene>
    <name evidence="1" type="ORF">TIN2_70</name>
</gene>
<dbReference type="KEGG" id="vg:26631031"/>
<dbReference type="Proteomes" id="UP000203853">
    <property type="component" value="Segment"/>
</dbReference>
<evidence type="ECO:0000313" key="2">
    <source>
        <dbReference type="Proteomes" id="UP000203853"/>
    </source>
</evidence>
<sequence length="130" mass="13713">MNRIIKTAAALTGAAAIMTAGAAYSNAEVVPSYSKVDQMFCSPTGATVSLSYQNEYGNDVQRSRTYLDGQSVRGVTCITRTIFTGSTSESVGIGINGINGDAVYCALFVNGYKVAESSDDDPNYSIAMCY</sequence>
<protein>
    <submittedName>
        <fullName evidence="1">Uncharacterized protein</fullName>
    </submittedName>
</protein>
<proteinExistence type="predicted"/>
<dbReference type="OrthoDB" id="27288at10239"/>
<dbReference type="GeneID" id="26631031"/>
<reference evidence="1 2" key="1">
    <citation type="journal article" date="2015" name="Appl. Environ. Microbiol.">
        <title>Three of a Kind: Genetically Similar Tsukamurella Phages TIN2, TIN3, and TIN4.</title>
        <authorList>
            <person name="Dyson Z.A."/>
            <person name="Tucci J."/>
            <person name="Seviour R.J."/>
            <person name="Petrovski S."/>
        </authorList>
    </citation>
    <scope>NUCLEOTIDE SEQUENCE [LARGE SCALE GENOMIC DNA]</scope>
</reference>
<keyword evidence="2" id="KW-1185">Reference proteome</keyword>
<accession>A0A0K0N503</accession>
<dbReference type="EMBL" id="KR011062">
    <property type="protein sequence ID" value="AKJ71760.1"/>
    <property type="molecule type" value="Genomic_DNA"/>
</dbReference>
<evidence type="ECO:0000313" key="1">
    <source>
        <dbReference type="EMBL" id="AKJ71760.1"/>
    </source>
</evidence>
<organism evidence="1 2">
    <name type="scientific">Tsukamurella phage TIN2</name>
    <dbReference type="NCBI Taxonomy" id="1636545"/>
    <lineage>
        <taxon>Viruses</taxon>
        <taxon>Duplodnaviria</taxon>
        <taxon>Heunggongvirae</taxon>
        <taxon>Uroviricota</taxon>
        <taxon>Caudoviricetes</taxon>
        <taxon>Tinduovirus</taxon>
        <taxon>Tinduovirus TIN2</taxon>
    </lineage>
</organism>
<dbReference type="RefSeq" id="YP_009204505.1">
    <property type="nucleotide sequence ID" value="NC_028865.1"/>
</dbReference>